<keyword evidence="3" id="KW-1185">Reference proteome</keyword>
<organism evidence="2 3">
    <name type="scientific">Phytophthora megakarya</name>
    <dbReference type="NCBI Taxonomy" id="4795"/>
    <lineage>
        <taxon>Eukaryota</taxon>
        <taxon>Sar</taxon>
        <taxon>Stramenopiles</taxon>
        <taxon>Oomycota</taxon>
        <taxon>Peronosporomycetes</taxon>
        <taxon>Peronosporales</taxon>
        <taxon>Peronosporaceae</taxon>
        <taxon>Phytophthora</taxon>
    </lineage>
</organism>
<reference evidence="3" key="1">
    <citation type="submission" date="2017-03" db="EMBL/GenBank/DDBJ databases">
        <title>Phytopthora megakarya and P. palmivora, two closely related causual agents of cacao black pod achieved similar genome size and gene model numbers by different mechanisms.</title>
        <authorList>
            <person name="Ali S."/>
            <person name="Shao J."/>
            <person name="Larry D.J."/>
            <person name="Kronmiller B."/>
            <person name="Shen D."/>
            <person name="Strem M.D."/>
            <person name="Melnick R.L."/>
            <person name="Guiltinan M.J."/>
            <person name="Tyler B.M."/>
            <person name="Meinhardt L.W."/>
            <person name="Bailey B.A."/>
        </authorList>
    </citation>
    <scope>NUCLEOTIDE SEQUENCE [LARGE SCALE GENOMIC DNA]</scope>
    <source>
        <strain evidence="3">zdho120</strain>
    </source>
</reference>
<comment type="caution">
    <text evidence="2">The sequence shown here is derived from an EMBL/GenBank/DDBJ whole genome shotgun (WGS) entry which is preliminary data.</text>
</comment>
<accession>A0A225UP38</accession>
<gene>
    <name evidence="2" type="ORF">PHMEG_00035445</name>
</gene>
<evidence type="ECO:0000256" key="1">
    <source>
        <dbReference type="SAM" id="MobiDB-lite"/>
    </source>
</evidence>
<name>A0A225UP38_9STRA</name>
<dbReference type="InterPro" id="IPR036157">
    <property type="entry name" value="dUTPase-like_sf"/>
</dbReference>
<feature type="region of interest" description="Disordered" evidence="1">
    <location>
        <begin position="176"/>
        <end position="197"/>
    </location>
</feature>
<feature type="region of interest" description="Disordered" evidence="1">
    <location>
        <begin position="91"/>
        <end position="127"/>
    </location>
</feature>
<dbReference type="SUPFAM" id="SSF51283">
    <property type="entry name" value="dUTPase-like"/>
    <property type="match status" value="1"/>
</dbReference>
<protein>
    <submittedName>
        <fullName evidence="2">Uncharacterized protein</fullName>
    </submittedName>
</protein>
<dbReference type="Proteomes" id="UP000198211">
    <property type="component" value="Unassembled WGS sequence"/>
</dbReference>
<evidence type="ECO:0000313" key="3">
    <source>
        <dbReference type="Proteomes" id="UP000198211"/>
    </source>
</evidence>
<feature type="compositionally biased region" description="Basic and acidic residues" evidence="1">
    <location>
        <begin position="108"/>
        <end position="123"/>
    </location>
</feature>
<evidence type="ECO:0000313" key="2">
    <source>
        <dbReference type="EMBL" id="OWY94743.1"/>
    </source>
</evidence>
<proteinExistence type="predicted"/>
<dbReference type="EMBL" id="NBNE01013903">
    <property type="protein sequence ID" value="OWY94743.1"/>
    <property type="molecule type" value="Genomic_DNA"/>
</dbReference>
<dbReference type="OrthoDB" id="119159at2759"/>
<dbReference type="AlphaFoldDB" id="A0A225UP38"/>
<sequence length="197" mass="21267">MASSVRLPPLDQALVLTNLIVETPEGCAVLVGAVMNLPPALGVARSLSTIKDGQVIVEICNASTEEYWVKKGTTFAAASVVPDAAFNFEKGAPLSQDTEGPSPVAATTEERFDNTPNEDRSEDPTIPDSVVSVKADFTSSDLSDEQKELFQAELDRFGDMFVESSKKPPRTDLLKFEIDTGNRPPFKSQPYRVSGAE</sequence>